<gene>
    <name evidence="7" type="ORF">AVDCRST_MAG73-869</name>
</gene>
<accession>A0A6J4TRB2</accession>
<dbReference type="Gene3D" id="3.40.50.720">
    <property type="entry name" value="NAD(P)-binding Rossmann-like Domain"/>
    <property type="match status" value="2"/>
</dbReference>
<dbReference type="SUPFAM" id="SSF51735">
    <property type="entry name" value="NAD(P)-binding Rossmann-fold domains"/>
    <property type="match status" value="1"/>
</dbReference>
<dbReference type="Pfam" id="PF00389">
    <property type="entry name" value="2-Hacid_dh"/>
    <property type="match status" value="1"/>
</dbReference>
<dbReference type="PROSITE" id="PS00670">
    <property type="entry name" value="D_2_HYDROXYACID_DH_2"/>
    <property type="match status" value="1"/>
</dbReference>
<dbReference type="AlphaFoldDB" id="A0A6J4TRB2"/>
<evidence type="ECO:0000313" key="7">
    <source>
        <dbReference type="EMBL" id="CAA9529937.1"/>
    </source>
</evidence>
<reference evidence="7" key="1">
    <citation type="submission" date="2020-02" db="EMBL/GenBank/DDBJ databases">
        <authorList>
            <person name="Meier V. D."/>
        </authorList>
    </citation>
    <scope>NUCLEOTIDE SEQUENCE</scope>
    <source>
        <strain evidence="7">AVDCRST_MAG73</strain>
    </source>
</reference>
<sequence length="363" mass="39768">MDQGGGRMGAATRRAGPVSHPEGAAEAQALRVLSTMAFPEEWLAKLGAVSPRLVVTQQTAAAVAEIPDAVWAETDVLYTGSTFPDVDRAPRLRWVQLDTSGVDHVTHTPLWRSDVEITTLNGVAPVNMAEFALMMMLAFGHRLPLMVDHQRRRDWPSPADRWDRFMPFELRGATVGLVGYGSIGQEIGRVAHALGMRVLALRRSGAGRGETYRVPGLATDDAKPDRVYLPDQITEMLPACDFVVLIVPSTPETRHLMNEAAFRAMKPSAVLVNIARGGVVDEAALIRALNEGRIAGAALDVFENEPLPLDSPFWAMPNVIISPHVAGFTPHYHERVMGIFAENLRRHLAGEPLLNRVARERGY</sequence>
<evidence type="ECO:0000259" key="6">
    <source>
        <dbReference type="Pfam" id="PF02826"/>
    </source>
</evidence>
<dbReference type="InterPro" id="IPR006139">
    <property type="entry name" value="D-isomer_2_OHA_DH_cat_dom"/>
</dbReference>
<name>A0A6J4TRB2_9BACT</name>
<feature type="region of interest" description="Disordered" evidence="4">
    <location>
        <begin position="1"/>
        <end position="23"/>
    </location>
</feature>
<evidence type="ECO:0000256" key="2">
    <source>
        <dbReference type="ARBA" id="ARBA00023027"/>
    </source>
</evidence>
<dbReference type="PANTHER" id="PTHR43333">
    <property type="entry name" value="2-HACID_DH_C DOMAIN-CONTAINING PROTEIN"/>
    <property type="match status" value="1"/>
</dbReference>
<protein>
    <submittedName>
        <fullName evidence="7">D-3-phosphoglycerate dehydrogenase</fullName>
        <ecNumber evidence="7">1.1.1.95</ecNumber>
    </submittedName>
</protein>
<dbReference type="InterPro" id="IPR036291">
    <property type="entry name" value="NAD(P)-bd_dom_sf"/>
</dbReference>
<keyword evidence="1 3" id="KW-0560">Oxidoreductase</keyword>
<feature type="domain" description="D-isomer specific 2-hydroxyacid dehydrogenase NAD-binding" evidence="6">
    <location>
        <begin position="133"/>
        <end position="326"/>
    </location>
</feature>
<dbReference type="SUPFAM" id="SSF52283">
    <property type="entry name" value="Formate/glycerate dehydrogenase catalytic domain-like"/>
    <property type="match status" value="1"/>
</dbReference>
<dbReference type="Pfam" id="PF02826">
    <property type="entry name" value="2-Hacid_dh_C"/>
    <property type="match status" value="1"/>
</dbReference>
<dbReference type="InterPro" id="IPR029753">
    <property type="entry name" value="D-isomer_DH_CS"/>
</dbReference>
<evidence type="ECO:0000256" key="3">
    <source>
        <dbReference type="RuleBase" id="RU003719"/>
    </source>
</evidence>
<dbReference type="PANTHER" id="PTHR43333:SF1">
    <property type="entry name" value="D-ISOMER SPECIFIC 2-HYDROXYACID DEHYDROGENASE NAD-BINDING DOMAIN-CONTAINING PROTEIN"/>
    <property type="match status" value="1"/>
</dbReference>
<dbReference type="EC" id="1.1.1.95" evidence="7"/>
<proteinExistence type="inferred from homology"/>
<dbReference type="FunFam" id="3.40.50.720:FF:000363">
    <property type="entry name" value="D-isomer specific 2-hydroxyacid dehydrogenase"/>
    <property type="match status" value="1"/>
</dbReference>
<dbReference type="PROSITE" id="PS00671">
    <property type="entry name" value="D_2_HYDROXYACID_DH_3"/>
    <property type="match status" value="1"/>
</dbReference>
<evidence type="ECO:0000256" key="1">
    <source>
        <dbReference type="ARBA" id="ARBA00023002"/>
    </source>
</evidence>
<evidence type="ECO:0000256" key="4">
    <source>
        <dbReference type="SAM" id="MobiDB-lite"/>
    </source>
</evidence>
<comment type="similarity">
    <text evidence="3">Belongs to the D-isomer specific 2-hydroxyacid dehydrogenase family.</text>
</comment>
<dbReference type="CDD" id="cd05300">
    <property type="entry name" value="2-Hacid_dh_1"/>
    <property type="match status" value="1"/>
</dbReference>
<dbReference type="EMBL" id="CADCWE010000047">
    <property type="protein sequence ID" value="CAA9529937.1"/>
    <property type="molecule type" value="Genomic_DNA"/>
</dbReference>
<organism evidence="7">
    <name type="scientific">uncultured Thermomicrobiales bacterium</name>
    <dbReference type="NCBI Taxonomy" id="1645740"/>
    <lineage>
        <taxon>Bacteria</taxon>
        <taxon>Pseudomonadati</taxon>
        <taxon>Thermomicrobiota</taxon>
        <taxon>Thermomicrobia</taxon>
        <taxon>Thermomicrobiales</taxon>
        <taxon>environmental samples</taxon>
    </lineage>
</organism>
<keyword evidence="2" id="KW-0520">NAD</keyword>
<dbReference type="GO" id="GO:0004617">
    <property type="term" value="F:phosphoglycerate dehydrogenase activity"/>
    <property type="evidence" value="ECO:0007669"/>
    <property type="project" value="UniProtKB-EC"/>
</dbReference>
<feature type="domain" description="D-isomer specific 2-hydroxyacid dehydrogenase catalytic" evidence="5">
    <location>
        <begin position="85"/>
        <end position="357"/>
    </location>
</feature>
<dbReference type="GO" id="GO:0051287">
    <property type="term" value="F:NAD binding"/>
    <property type="evidence" value="ECO:0007669"/>
    <property type="project" value="InterPro"/>
</dbReference>
<evidence type="ECO:0000259" key="5">
    <source>
        <dbReference type="Pfam" id="PF00389"/>
    </source>
</evidence>
<dbReference type="InterPro" id="IPR006140">
    <property type="entry name" value="D-isomer_DH_NAD-bd"/>
</dbReference>